<dbReference type="Proteomes" id="UP001151760">
    <property type="component" value="Unassembled WGS sequence"/>
</dbReference>
<sequence length="90" mass="10140">MVPGLYPAPYQAPQQPPTTTIQLLRQISRANYTPVVSGNKGRMRTRNVSRCREPATTCRRIFHNLDVRGDSPSQLDDRHVKTQLMSYAAG</sequence>
<dbReference type="EMBL" id="BQNB010017779">
    <property type="protein sequence ID" value="GJT67129.1"/>
    <property type="molecule type" value="Genomic_DNA"/>
</dbReference>
<name>A0ABQ5FVX3_9ASTR</name>
<gene>
    <name evidence="1" type="ORF">Tco_1018609</name>
</gene>
<evidence type="ECO:0000313" key="1">
    <source>
        <dbReference type="EMBL" id="GJT67129.1"/>
    </source>
</evidence>
<protein>
    <submittedName>
        <fullName evidence="1">Uncharacterized protein</fullName>
    </submittedName>
</protein>
<keyword evidence="2" id="KW-1185">Reference proteome</keyword>
<accession>A0ABQ5FVX3</accession>
<evidence type="ECO:0000313" key="2">
    <source>
        <dbReference type="Proteomes" id="UP001151760"/>
    </source>
</evidence>
<organism evidence="1 2">
    <name type="scientific">Tanacetum coccineum</name>
    <dbReference type="NCBI Taxonomy" id="301880"/>
    <lineage>
        <taxon>Eukaryota</taxon>
        <taxon>Viridiplantae</taxon>
        <taxon>Streptophyta</taxon>
        <taxon>Embryophyta</taxon>
        <taxon>Tracheophyta</taxon>
        <taxon>Spermatophyta</taxon>
        <taxon>Magnoliopsida</taxon>
        <taxon>eudicotyledons</taxon>
        <taxon>Gunneridae</taxon>
        <taxon>Pentapetalae</taxon>
        <taxon>asterids</taxon>
        <taxon>campanulids</taxon>
        <taxon>Asterales</taxon>
        <taxon>Asteraceae</taxon>
        <taxon>Asteroideae</taxon>
        <taxon>Anthemideae</taxon>
        <taxon>Anthemidinae</taxon>
        <taxon>Tanacetum</taxon>
    </lineage>
</organism>
<proteinExistence type="predicted"/>
<comment type="caution">
    <text evidence="1">The sequence shown here is derived from an EMBL/GenBank/DDBJ whole genome shotgun (WGS) entry which is preliminary data.</text>
</comment>
<reference evidence="1" key="1">
    <citation type="journal article" date="2022" name="Int. J. Mol. Sci.">
        <title>Draft Genome of Tanacetum Coccineum: Genomic Comparison of Closely Related Tanacetum-Family Plants.</title>
        <authorList>
            <person name="Yamashiro T."/>
            <person name="Shiraishi A."/>
            <person name="Nakayama K."/>
            <person name="Satake H."/>
        </authorList>
    </citation>
    <scope>NUCLEOTIDE SEQUENCE</scope>
</reference>
<reference evidence="1" key="2">
    <citation type="submission" date="2022-01" db="EMBL/GenBank/DDBJ databases">
        <authorList>
            <person name="Yamashiro T."/>
            <person name="Shiraishi A."/>
            <person name="Satake H."/>
            <person name="Nakayama K."/>
        </authorList>
    </citation>
    <scope>NUCLEOTIDE SEQUENCE</scope>
</reference>